<name>A0A8R7UIB1_TRIUA</name>
<reference evidence="2" key="2">
    <citation type="submission" date="2018-03" db="EMBL/GenBank/DDBJ databases">
        <title>The Triticum urartu genome reveals the dynamic nature of wheat genome evolution.</title>
        <authorList>
            <person name="Ling H."/>
            <person name="Ma B."/>
            <person name="Shi X."/>
            <person name="Liu H."/>
            <person name="Dong L."/>
            <person name="Sun H."/>
            <person name="Cao Y."/>
            <person name="Gao Q."/>
            <person name="Zheng S."/>
            <person name="Li Y."/>
            <person name="Yu Y."/>
            <person name="Du H."/>
            <person name="Qi M."/>
            <person name="Li Y."/>
            <person name="Yu H."/>
            <person name="Cui Y."/>
            <person name="Wang N."/>
            <person name="Chen C."/>
            <person name="Wu H."/>
            <person name="Zhao Y."/>
            <person name="Zhang J."/>
            <person name="Li Y."/>
            <person name="Zhou W."/>
            <person name="Zhang B."/>
            <person name="Hu W."/>
            <person name="Eijk M."/>
            <person name="Tang J."/>
            <person name="Witsenboer H."/>
            <person name="Zhao S."/>
            <person name="Li Z."/>
            <person name="Zhang A."/>
            <person name="Wang D."/>
            <person name="Liang C."/>
        </authorList>
    </citation>
    <scope>NUCLEOTIDE SEQUENCE [LARGE SCALE GENOMIC DNA]</scope>
    <source>
        <strain evidence="2">cv. G1812</strain>
    </source>
</reference>
<reference evidence="3" key="1">
    <citation type="journal article" date="2013" name="Nature">
        <title>Draft genome of the wheat A-genome progenitor Triticum urartu.</title>
        <authorList>
            <person name="Ling H.Q."/>
            <person name="Zhao S."/>
            <person name="Liu D."/>
            <person name="Wang J."/>
            <person name="Sun H."/>
            <person name="Zhang C."/>
            <person name="Fan H."/>
            <person name="Li D."/>
            <person name="Dong L."/>
            <person name="Tao Y."/>
            <person name="Gao C."/>
            <person name="Wu H."/>
            <person name="Li Y."/>
            <person name="Cui Y."/>
            <person name="Guo X."/>
            <person name="Zheng S."/>
            <person name="Wang B."/>
            <person name="Yu K."/>
            <person name="Liang Q."/>
            <person name="Yang W."/>
            <person name="Lou X."/>
            <person name="Chen J."/>
            <person name="Feng M."/>
            <person name="Jian J."/>
            <person name="Zhang X."/>
            <person name="Luo G."/>
            <person name="Jiang Y."/>
            <person name="Liu J."/>
            <person name="Wang Z."/>
            <person name="Sha Y."/>
            <person name="Zhang B."/>
            <person name="Wu H."/>
            <person name="Tang D."/>
            <person name="Shen Q."/>
            <person name="Xue P."/>
            <person name="Zou S."/>
            <person name="Wang X."/>
            <person name="Liu X."/>
            <person name="Wang F."/>
            <person name="Yang Y."/>
            <person name="An X."/>
            <person name="Dong Z."/>
            <person name="Zhang K."/>
            <person name="Zhang X."/>
            <person name="Luo M.C."/>
            <person name="Dvorak J."/>
            <person name="Tong Y."/>
            <person name="Wang J."/>
            <person name="Yang H."/>
            <person name="Li Z."/>
            <person name="Wang D."/>
            <person name="Zhang A."/>
            <person name="Wang J."/>
        </authorList>
    </citation>
    <scope>NUCLEOTIDE SEQUENCE</scope>
    <source>
        <strain evidence="3">cv. G1812</strain>
    </source>
</reference>
<protein>
    <submittedName>
        <fullName evidence="2">Uncharacterized protein</fullName>
    </submittedName>
</protein>
<dbReference type="AlphaFoldDB" id="A0A8R7UIB1"/>
<feature type="compositionally biased region" description="Basic residues" evidence="1">
    <location>
        <begin position="111"/>
        <end position="123"/>
    </location>
</feature>
<evidence type="ECO:0000313" key="2">
    <source>
        <dbReference type="EnsemblPlants" id="TuG1812G0500002183.01.T01.cds349977"/>
    </source>
</evidence>
<reference evidence="2" key="3">
    <citation type="submission" date="2022-06" db="UniProtKB">
        <authorList>
            <consortium name="EnsemblPlants"/>
        </authorList>
    </citation>
    <scope>IDENTIFICATION</scope>
</reference>
<dbReference type="EnsemblPlants" id="TuG1812G0500002183.01.T01">
    <property type="protein sequence ID" value="TuG1812G0500002183.01.T01.cds349977"/>
    <property type="gene ID" value="TuG1812G0500002183.01"/>
</dbReference>
<feature type="region of interest" description="Disordered" evidence="1">
    <location>
        <begin position="51"/>
        <end position="138"/>
    </location>
</feature>
<organism evidence="2 3">
    <name type="scientific">Triticum urartu</name>
    <name type="common">Red wild einkorn</name>
    <name type="synonym">Crithodium urartu</name>
    <dbReference type="NCBI Taxonomy" id="4572"/>
    <lineage>
        <taxon>Eukaryota</taxon>
        <taxon>Viridiplantae</taxon>
        <taxon>Streptophyta</taxon>
        <taxon>Embryophyta</taxon>
        <taxon>Tracheophyta</taxon>
        <taxon>Spermatophyta</taxon>
        <taxon>Magnoliopsida</taxon>
        <taxon>Liliopsida</taxon>
        <taxon>Poales</taxon>
        <taxon>Poaceae</taxon>
        <taxon>BOP clade</taxon>
        <taxon>Pooideae</taxon>
        <taxon>Triticodae</taxon>
        <taxon>Triticeae</taxon>
        <taxon>Triticinae</taxon>
        <taxon>Triticum</taxon>
    </lineage>
</organism>
<dbReference type="Gramene" id="TuG1812G0500002183.01.T01">
    <property type="protein sequence ID" value="TuG1812G0500002183.01.T01.cds349977"/>
    <property type="gene ID" value="TuG1812G0500002183.01"/>
</dbReference>
<proteinExistence type="predicted"/>
<accession>A0A8R7UIB1</accession>
<dbReference type="Proteomes" id="UP000015106">
    <property type="component" value="Chromosome 5"/>
</dbReference>
<sequence length="138" mass="14849">MDDLVLPAKVLDYGPRSEGSGVGSVVEEVHREAVGDELLGRQAATLLVLPSHGSGQGIWNDDGGSGGGELNNRGGVYEARSSQIRQHQRPARPDPNNTDDQPGQIRQWLRYFHRTGGQRRKRGRGDAAQGRGAQGGQD</sequence>
<evidence type="ECO:0000313" key="3">
    <source>
        <dbReference type="Proteomes" id="UP000015106"/>
    </source>
</evidence>
<evidence type="ECO:0000256" key="1">
    <source>
        <dbReference type="SAM" id="MobiDB-lite"/>
    </source>
</evidence>
<keyword evidence="3" id="KW-1185">Reference proteome</keyword>